<organism evidence="3 4">
    <name type="scientific">Torulaspora globosa</name>
    <dbReference type="NCBI Taxonomy" id="48254"/>
    <lineage>
        <taxon>Eukaryota</taxon>
        <taxon>Fungi</taxon>
        <taxon>Dikarya</taxon>
        <taxon>Ascomycota</taxon>
        <taxon>Saccharomycotina</taxon>
        <taxon>Saccharomycetes</taxon>
        <taxon>Saccharomycetales</taxon>
        <taxon>Saccharomycetaceae</taxon>
        <taxon>Torulaspora</taxon>
    </lineage>
</organism>
<evidence type="ECO:0000313" key="3">
    <source>
        <dbReference type="EMBL" id="QLQ81685.1"/>
    </source>
</evidence>
<keyword evidence="2" id="KW-0812">Transmembrane</keyword>
<reference evidence="3 4" key="1">
    <citation type="submission" date="2020-06" db="EMBL/GenBank/DDBJ databases">
        <title>The yeast mating-type switching endonuclease HO is a domesticated member of an unorthodox homing genetic element family.</title>
        <authorList>
            <person name="Coughlan A.Y."/>
            <person name="Lombardi L."/>
            <person name="Braun-Galleani S."/>
            <person name="Martos A.R."/>
            <person name="Galeote V."/>
            <person name="Bigey F."/>
            <person name="Dequin S."/>
            <person name="Byrne K.P."/>
            <person name="Wolfe K.H."/>
        </authorList>
    </citation>
    <scope>NUCLEOTIDE SEQUENCE [LARGE SCALE GENOMIC DNA]</scope>
    <source>
        <strain evidence="3 4">CBS2947</strain>
    </source>
</reference>
<dbReference type="GO" id="GO:0005783">
    <property type="term" value="C:endoplasmic reticulum"/>
    <property type="evidence" value="ECO:0007669"/>
    <property type="project" value="InterPro"/>
</dbReference>
<evidence type="ECO:0000313" key="4">
    <source>
        <dbReference type="Proteomes" id="UP000510647"/>
    </source>
</evidence>
<dbReference type="InterPro" id="IPR025752">
    <property type="entry name" value="HPH_family"/>
</dbReference>
<proteinExistence type="predicted"/>
<keyword evidence="4" id="KW-1185">Reference proteome</keyword>
<dbReference type="Proteomes" id="UP000510647">
    <property type="component" value="Chromosome 6"/>
</dbReference>
<dbReference type="OrthoDB" id="4068598at2759"/>
<protein>
    <submittedName>
        <fullName evidence="3">Uncharacterized protein</fullName>
    </submittedName>
</protein>
<evidence type="ECO:0000256" key="2">
    <source>
        <dbReference type="SAM" id="Phobius"/>
    </source>
</evidence>
<sequence>MNLLIDRMENPGQRKSAPLVPCVRGTGVPMREMTNGGEKEKQQRQQQVSIDLPTISVNDKPIGSGKTGQRKSSFSRKDSLNKNEDREPHHERVAYSYHHGRRSSVGADVTSASAGMFSECMFKSESQRPVRHSPTSTAAGSPASSVYLGKKGNVETSVEPLRHHHRHHQHTSSGVYRRHRHSFVNVGLNDNKRLVNEFLRSTRPAGTETHVSQEASRSLQMSSEGITPGSTQKQGPALAGYPCGSHRSLQSLLYHDLASADLTEGLNPMMPPQPFVMSSTSSSSNSSALSVVHADQRSSPSLSPYDSEESFNFEKWDTNGSGLTINGGISLNYNEADFYRRHIEAELHKFEDILKHNLKETIMKNEIDMQYNWKAFDILIAQLDKLKTDAQTLHDSIKDTKLVTIRKDFNQNDENSFISNVTASVRANATQLKSLEARIDCCKRKLLHQRETLRKLESLLTLEDSLLNAKATSKLAYKYRYMVFDAGVIIGMVLAILLVKWFIWG</sequence>
<accession>A0A7H9HYP2</accession>
<keyword evidence="2" id="KW-1133">Transmembrane helix</keyword>
<gene>
    <name evidence="3" type="ORF">HG537_0F04460</name>
</gene>
<keyword evidence="2" id="KW-0472">Membrane</keyword>
<feature type="compositionally biased region" description="Basic and acidic residues" evidence="1">
    <location>
        <begin position="75"/>
        <end position="93"/>
    </location>
</feature>
<dbReference type="AlphaFoldDB" id="A0A7H9HYP2"/>
<feature type="region of interest" description="Disordered" evidence="1">
    <location>
        <begin position="287"/>
        <end position="306"/>
    </location>
</feature>
<feature type="transmembrane region" description="Helical" evidence="2">
    <location>
        <begin position="483"/>
        <end position="504"/>
    </location>
</feature>
<feature type="region of interest" description="Disordered" evidence="1">
    <location>
        <begin position="205"/>
        <end position="242"/>
    </location>
</feature>
<name>A0A7H9HYP2_9SACH</name>
<feature type="compositionally biased region" description="Low complexity" evidence="1">
    <location>
        <begin position="133"/>
        <end position="145"/>
    </location>
</feature>
<dbReference type="EMBL" id="CP059272">
    <property type="protein sequence ID" value="QLQ81685.1"/>
    <property type="molecule type" value="Genomic_DNA"/>
</dbReference>
<dbReference type="Pfam" id="PF13694">
    <property type="entry name" value="Hph"/>
    <property type="match status" value="1"/>
</dbReference>
<evidence type="ECO:0000256" key="1">
    <source>
        <dbReference type="SAM" id="MobiDB-lite"/>
    </source>
</evidence>
<feature type="region of interest" description="Disordered" evidence="1">
    <location>
        <begin position="1"/>
        <end position="106"/>
    </location>
</feature>
<feature type="compositionally biased region" description="Polar residues" evidence="1">
    <location>
        <begin position="209"/>
        <end position="234"/>
    </location>
</feature>
<feature type="region of interest" description="Disordered" evidence="1">
    <location>
        <begin position="127"/>
        <end position="148"/>
    </location>
</feature>